<evidence type="ECO:0000256" key="1">
    <source>
        <dbReference type="SAM" id="Phobius"/>
    </source>
</evidence>
<feature type="transmembrane region" description="Helical" evidence="1">
    <location>
        <begin position="12"/>
        <end position="32"/>
    </location>
</feature>
<evidence type="ECO:0000313" key="3">
    <source>
        <dbReference type="Proteomes" id="UP000266915"/>
    </source>
</evidence>
<protein>
    <submittedName>
        <fullName evidence="2">Uncharacterized protein</fullName>
    </submittedName>
</protein>
<reference evidence="2 3" key="1">
    <citation type="submission" date="2018-11" db="EMBL/GenBank/DDBJ databases">
        <title>Sequencing the genomes of 1000 actinobacteria strains.</title>
        <authorList>
            <person name="Klenk H.-P."/>
        </authorList>
    </citation>
    <scope>NUCLEOTIDE SEQUENCE [LARGE SCALE GENOMIC DNA]</scope>
    <source>
        <strain evidence="2 3">DSM 14012</strain>
    </source>
</reference>
<feature type="transmembrane region" description="Helical" evidence="1">
    <location>
        <begin position="87"/>
        <end position="105"/>
    </location>
</feature>
<comment type="caution">
    <text evidence="2">The sequence shown here is derived from an EMBL/GenBank/DDBJ whole genome shotgun (WGS) entry which is preliminary data.</text>
</comment>
<dbReference type="AlphaFoldDB" id="A0A3N2BY22"/>
<dbReference type="Proteomes" id="UP000266915">
    <property type="component" value="Unassembled WGS sequence"/>
</dbReference>
<dbReference type="RefSeq" id="WP_085511571.1">
    <property type="nucleotide sequence ID" value="NZ_FXAP01000002.1"/>
</dbReference>
<feature type="transmembrane region" description="Helical" evidence="1">
    <location>
        <begin position="131"/>
        <end position="154"/>
    </location>
</feature>
<sequence length="336" mass="35484">MLLTFLLTIENLLPLEVALTFGFALFALSWLYPRRILSVPQVERRRSTLLWVGVVGPLLVVVAATVASALAASTWDWSGYDGWWRRPLPLLVAAVVVAAAGFTLGRSPQPKPTDRAVAPQRSWSAFAPQRLLVVAAACAAVIVIVAGWQVSIAVSAPADGPFFGQVPHYTTLPIYMSFNGFGYVPGAGWPNHAATFLVLGIAAAMLVVTLRADANRALPVRSAAPTATVDRKAAARLLTLILLAGLVATLGAVLMHVGTSGLSTVGLDEEWVSENVSITKLSITGGYRAIAEPLNLTGYALQGAGVALALRIAADTLRSRRRIARTAATDTAGMLR</sequence>
<proteinExistence type="predicted"/>
<keyword evidence="1" id="KW-0812">Transmembrane</keyword>
<dbReference type="EMBL" id="RKHL01000001">
    <property type="protein sequence ID" value="ROR79994.1"/>
    <property type="molecule type" value="Genomic_DNA"/>
</dbReference>
<evidence type="ECO:0000313" key="2">
    <source>
        <dbReference type="EMBL" id="ROR79994.1"/>
    </source>
</evidence>
<feature type="transmembrane region" description="Helical" evidence="1">
    <location>
        <begin position="233"/>
        <end position="257"/>
    </location>
</feature>
<feature type="transmembrane region" description="Helical" evidence="1">
    <location>
        <begin position="48"/>
        <end position="75"/>
    </location>
</feature>
<name>A0A3N2BY22_9MICO</name>
<keyword evidence="1" id="KW-0472">Membrane</keyword>
<accession>A0A3N2BY22</accession>
<keyword evidence="1" id="KW-1133">Transmembrane helix</keyword>
<gene>
    <name evidence="2" type="ORF">EDD42_0025</name>
</gene>
<feature type="transmembrane region" description="Helical" evidence="1">
    <location>
        <begin position="193"/>
        <end position="212"/>
    </location>
</feature>
<feature type="transmembrane region" description="Helical" evidence="1">
    <location>
        <begin position="296"/>
        <end position="314"/>
    </location>
</feature>
<keyword evidence="3" id="KW-1185">Reference proteome</keyword>
<organism evidence="2 3">
    <name type="scientific">Plantibacter flavus</name>
    <dbReference type="NCBI Taxonomy" id="150123"/>
    <lineage>
        <taxon>Bacteria</taxon>
        <taxon>Bacillati</taxon>
        <taxon>Actinomycetota</taxon>
        <taxon>Actinomycetes</taxon>
        <taxon>Micrococcales</taxon>
        <taxon>Microbacteriaceae</taxon>
        <taxon>Plantibacter</taxon>
    </lineage>
</organism>